<organism evidence="2 3">
    <name type="scientific">Pseudoalteromonas lipolytica</name>
    <dbReference type="NCBI Taxonomy" id="570156"/>
    <lineage>
        <taxon>Bacteria</taxon>
        <taxon>Pseudomonadati</taxon>
        <taxon>Pseudomonadota</taxon>
        <taxon>Gammaproteobacteria</taxon>
        <taxon>Alteromonadales</taxon>
        <taxon>Pseudoalteromonadaceae</taxon>
        <taxon>Pseudoalteromonas</taxon>
    </lineage>
</organism>
<comment type="caution">
    <text evidence="2">The sequence shown here is derived from an EMBL/GenBank/DDBJ whole genome shotgun (WGS) entry which is preliminary data.</text>
</comment>
<keyword evidence="3" id="KW-1185">Reference proteome</keyword>
<dbReference type="Pfam" id="PF13708">
    <property type="entry name" value="DUF4942"/>
    <property type="match status" value="1"/>
</dbReference>
<dbReference type="EMBL" id="JAQPZS010000027">
    <property type="protein sequence ID" value="MEJ6498275.1"/>
    <property type="molecule type" value="Genomic_DNA"/>
</dbReference>
<accession>A0ABU8SYZ4</accession>
<reference evidence="2 3" key="1">
    <citation type="submission" date="2023-01" db="EMBL/GenBank/DDBJ databases">
        <title>Trichodesmium-associated heterotrophic epibiont bacteria.</title>
        <authorList>
            <person name="Cleveland C.S."/>
            <person name="Webb E.A."/>
        </authorList>
    </citation>
    <scope>NUCLEOTIDE SEQUENCE [LARGE SCALE GENOMIC DNA]</scope>
    <source>
        <strain evidence="2 3">USCH2</strain>
    </source>
</reference>
<name>A0ABU8SYZ4_9GAMM</name>
<sequence length="282" mass="32331">MLLSSLVQIYQPGEALKLKIGSLKDKYWRELFSNFDKITDRLTASSREKLLKVLFEHTHVDFNKSNAYALVQWMCKNANLYFDDQLVETVEKMVSQSSIVLYKSNEKTFGKEQWRYVYRSPEGLDRFALDYRIVVTREGGRTDDYGSTNGLSRRAEVFLNDLCTIAGNLGFDSTGCERARDFDWNDSAKKVFTYYDHSAEKYVTLFECRAYYNGNLHLKLNQAFLAKMNVQFGKLKGWVKSPKEAAEEIGVDIEIAEMGFDANFKLTSTGDVLALGVDYSVN</sequence>
<dbReference type="InterPro" id="IPR031339">
    <property type="entry name" value="DUF4942"/>
</dbReference>
<dbReference type="Proteomes" id="UP001377972">
    <property type="component" value="Unassembled WGS sequence"/>
</dbReference>
<evidence type="ECO:0000313" key="3">
    <source>
        <dbReference type="Proteomes" id="UP001377972"/>
    </source>
</evidence>
<evidence type="ECO:0000313" key="2">
    <source>
        <dbReference type="EMBL" id="MEJ6498275.1"/>
    </source>
</evidence>
<evidence type="ECO:0000259" key="1">
    <source>
        <dbReference type="Pfam" id="PF13708"/>
    </source>
</evidence>
<feature type="domain" description="DUF4942" evidence="1">
    <location>
        <begin position="22"/>
        <end position="237"/>
    </location>
</feature>
<dbReference type="RefSeq" id="WP_339982497.1">
    <property type="nucleotide sequence ID" value="NZ_JAQPZS010000027.1"/>
</dbReference>
<protein>
    <submittedName>
        <fullName evidence="2">DUF4942 domain-containing protein</fullName>
    </submittedName>
</protein>
<gene>
    <name evidence="2" type="ORF">PQI24_19750</name>
</gene>
<proteinExistence type="predicted"/>